<accession>A0A1L8SPV9</accession>
<dbReference type="Gene3D" id="3.40.930.10">
    <property type="entry name" value="Mannitol-specific EII, Chain A"/>
    <property type="match status" value="1"/>
</dbReference>
<sequence length="616" mass="71691">MLQEEHNYLKGKEIAKRLGISDRSVRNYVKDLNDNYLIDSKILTNKNKGYILTGAVEDIKVSEHFEFEERMFFIVKFLLDADDWITYEEIAESLYFSNQTIRLDVIKIQKMIEEQYQNLKIESVIFKGVRLTGSEIEKRLLLEGLSKITTLNKSKFIESFAYHFKDWLEKPSLEESLNFFQEKSSGLQIPNNPETTISIMSYLIISLRRVAQQHYCDYNFDTTDLIKIESTKEFEVAKSIMHDYGNQAKIIIPDVEIIYFSFYLISQRLMFSASDDHSLSVPKDLKEGVMKALKLLDQIYHSNFSEDEQLLSGLIMHLARDMYPLLFNFYIENSFITTIKKEYIQGYYMAVSFANDLKKSLHLHLPENEIGYIAIHFASFIERSKTKNVKIAILTSRHQSVGYLLKKELERRYTNASITTPMCDKADFDKASLSEYDLIVSFGPISLNQHNVIIINGIPVEKDYRAIDNIMKKMNYVFVTKIDYFTREKYTNKEKLLRGLLSSIGTPEMMESILDREEFSTTDISDGIAIPHPLLTSNLEKTKIAVAIQEKPLDWGSQFVDLIIMIVPGKDDQKMTSRIMEEIYHIIKDPELLETAKKATNLEEFNQIIENREMRT</sequence>
<feature type="domain" description="Bro-N" evidence="6">
    <location>
        <begin position="58"/>
        <end position="181"/>
    </location>
</feature>
<feature type="domain" description="PRD" evidence="5">
    <location>
        <begin position="165"/>
        <end position="274"/>
    </location>
</feature>
<evidence type="ECO:0000256" key="1">
    <source>
        <dbReference type="ARBA" id="ARBA00022737"/>
    </source>
</evidence>
<dbReference type="Proteomes" id="UP000183700">
    <property type="component" value="Unassembled WGS sequence"/>
</dbReference>
<dbReference type="Gene3D" id="1.10.1790.10">
    <property type="entry name" value="PRD domain"/>
    <property type="match status" value="2"/>
</dbReference>
<dbReference type="PROSITE" id="PS51750">
    <property type="entry name" value="BRO_N"/>
    <property type="match status" value="1"/>
</dbReference>
<evidence type="ECO:0000313" key="8">
    <source>
        <dbReference type="Proteomes" id="UP000183700"/>
    </source>
</evidence>
<organism evidence="7 8">
    <name type="scientific">Enterococcus devriesei</name>
    <dbReference type="NCBI Taxonomy" id="319970"/>
    <lineage>
        <taxon>Bacteria</taxon>
        <taxon>Bacillati</taxon>
        <taxon>Bacillota</taxon>
        <taxon>Bacilli</taxon>
        <taxon>Lactobacillales</taxon>
        <taxon>Enterococcaceae</taxon>
        <taxon>Enterococcus</taxon>
    </lineage>
</organism>
<dbReference type="PROSITE" id="PS51372">
    <property type="entry name" value="PRD_2"/>
    <property type="match status" value="2"/>
</dbReference>
<dbReference type="AlphaFoldDB" id="A0A1L8SPV9"/>
<dbReference type="SUPFAM" id="SSF55804">
    <property type="entry name" value="Phoshotransferase/anion transport protein"/>
    <property type="match status" value="1"/>
</dbReference>
<dbReference type="SUPFAM" id="SSF63520">
    <property type="entry name" value="PTS-regulatory domain, PRD"/>
    <property type="match status" value="2"/>
</dbReference>
<dbReference type="InterPro" id="IPR003497">
    <property type="entry name" value="BRO_N_domain"/>
</dbReference>
<evidence type="ECO:0000256" key="2">
    <source>
        <dbReference type="ARBA" id="ARBA00023015"/>
    </source>
</evidence>
<dbReference type="InterPro" id="IPR013196">
    <property type="entry name" value="HTH_11"/>
</dbReference>
<feature type="domain" description="PTS EIIA type-2" evidence="4">
    <location>
        <begin position="468"/>
        <end position="612"/>
    </location>
</feature>
<gene>
    <name evidence="7" type="ORF">RV00_GL000919</name>
</gene>
<dbReference type="Pfam" id="PF00359">
    <property type="entry name" value="PTS_EIIA_2"/>
    <property type="match status" value="1"/>
</dbReference>
<dbReference type="InterPro" id="IPR002178">
    <property type="entry name" value="PTS_EIIA_type-2_dom"/>
</dbReference>
<dbReference type="Pfam" id="PF00874">
    <property type="entry name" value="PRD"/>
    <property type="match status" value="2"/>
</dbReference>
<comment type="caution">
    <text evidence="7">The sequence shown here is derived from an EMBL/GenBank/DDBJ whole genome shotgun (WGS) entry which is preliminary data.</text>
</comment>
<dbReference type="GO" id="GO:0006355">
    <property type="term" value="P:regulation of DNA-templated transcription"/>
    <property type="evidence" value="ECO:0007669"/>
    <property type="project" value="InterPro"/>
</dbReference>
<keyword evidence="3" id="KW-0804">Transcription</keyword>
<evidence type="ECO:0000259" key="5">
    <source>
        <dbReference type="PROSITE" id="PS51372"/>
    </source>
</evidence>
<evidence type="ECO:0000256" key="3">
    <source>
        <dbReference type="ARBA" id="ARBA00023163"/>
    </source>
</evidence>
<reference evidence="7 8" key="1">
    <citation type="submission" date="2014-12" db="EMBL/GenBank/DDBJ databases">
        <title>Draft genome sequences of 29 type strains of Enterococci.</title>
        <authorList>
            <person name="Zhong Z."/>
            <person name="Sun Z."/>
            <person name="Liu W."/>
            <person name="Zhang W."/>
            <person name="Zhang H."/>
        </authorList>
    </citation>
    <scope>NUCLEOTIDE SEQUENCE [LARGE SCALE GENOMIC DNA]</scope>
    <source>
        <strain evidence="7 8">DSM 22802</strain>
    </source>
</reference>
<feature type="domain" description="PRD" evidence="5">
    <location>
        <begin position="280"/>
        <end position="387"/>
    </location>
</feature>
<dbReference type="PANTHER" id="PTHR30185:SF18">
    <property type="entry name" value="TRANSCRIPTIONAL REGULATOR MTLR"/>
    <property type="match status" value="1"/>
</dbReference>
<dbReference type="STRING" id="319970.RV00_GL000919"/>
<dbReference type="EMBL" id="JXKM01000015">
    <property type="protein sequence ID" value="OJG34107.1"/>
    <property type="molecule type" value="Genomic_DNA"/>
</dbReference>
<dbReference type="PANTHER" id="PTHR30185">
    <property type="entry name" value="CRYPTIC BETA-GLUCOSIDE BGL OPERON ANTITERMINATOR"/>
    <property type="match status" value="1"/>
</dbReference>
<keyword evidence="1" id="KW-0677">Repeat</keyword>
<keyword evidence="2" id="KW-0805">Transcription regulation</keyword>
<dbReference type="PROSITE" id="PS51094">
    <property type="entry name" value="PTS_EIIA_TYPE_2"/>
    <property type="match status" value="1"/>
</dbReference>
<dbReference type="InterPro" id="IPR016152">
    <property type="entry name" value="PTrfase/Anion_transptr"/>
</dbReference>
<keyword evidence="8" id="KW-1185">Reference proteome</keyword>
<name>A0A1L8SPV9_9ENTE</name>
<proteinExistence type="predicted"/>
<dbReference type="Gene3D" id="1.10.10.10">
    <property type="entry name" value="Winged helix-like DNA-binding domain superfamily/Winged helix DNA-binding domain"/>
    <property type="match status" value="2"/>
</dbReference>
<dbReference type="InterPro" id="IPR011608">
    <property type="entry name" value="PRD"/>
</dbReference>
<evidence type="ECO:0000313" key="7">
    <source>
        <dbReference type="EMBL" id="OJG34107.1"/>
    </source>
</evidence>
<dbReference type="InterPro" id="IPR036388">
    <property type="entry name" value="WH-like_DNA-bd_sf"/>
</dbReference>
<evidence type="ECO:0000259" key="6">
    <source>
        <dbReference type="PROSITE" id="PS51750"/>
    </source>
</evidence>
<dbReference type="Pfam" id="PF08279">
    <property type="entry name" value="HTH_11"/>
    <property type="match status" value="1"/>
</dbReference>
<dbReference type="InterPro" id="IPR036634">
    <property type="entry name" value="PRD_sf"/>
</dbReference>
<protein>
    <submittedName>
        <fullName evidence="7">Uncharacterized protein</fullName>
    </submittedName>
</protein>
<dbReference type="InterPro" id="IPR050661">
    <property type="entry name" value="BglG_antiterminators"/>
</dbReference>
<evidence type="ECO:0000259" key="4">
    <source>
        <dbReference type="PROSITE" id="PS51094"/>
    </source>
</evidence>